<reference evidence="1 2" key="1">
    <citation type="submission" date="2019-09" db="EMBL/GenBank/DDBJ databases">
        <authorList>
            <person name="Ou C."/>
        </authorList>
    </citation>
    <scope>NUCLEOTIDE SEQUENCE [LARGE SCALE GENOMIC DNA]</scope>
    <source>
        <strain evidence="1">S2</strain>
        <tissue evidence="1">Leaf</tissue>
    </source>
</reference>
<reference evidence="1 2" key="3">
    <citation type="submission" date="2019-11" db="EMBL/GenBank/DDBJ databases">
        <title>A de novo genome assembly of a pear dwarfing rootstock.</title>
        <authorList>
            <person name="Wang F."/>
            <person name="Wang J."/>
            <person name="Li S."/>
            <person name="Zhang Y."/>
            <person name="Fang M."/>
            <person name="Ma L."/>
            <person name="Zhao Y."/>
            <person name="Jiang S."/>
        </authorList>
    </citation>
    <scope>NUCLEOTIDE SEQUENCE [LARGE SCALE GENOMIC DNA]</scope>
    <source>
        <strain evidence="1">S2</strain>
        <tissue evidence="1">Leaf</tissue>
    </source>
</reference>
<dbReference type="EMBL" id="SMOL01000120">
    <property type="protein sequence ID" value="KAB2632519.1"/>
    <property type="molecule type" value="Genomic_DNA"/>
</dbReference>
<accession>A0A5N5HY55</accession>
<sequence length="72" mass="7424">MQISTALSNLEAESSLIVRLSAAMTCSSSSTSSSSDSASELEQGGLGSGCFLFLLKVRSKLSSNSKIFSQIG</sequence>
<dbReference type="Proteomes" id="UP000327157">
    <property type="component" value="Chromosome 6"/>
</dbReference>
<dbReference type="AlphaFoldDB" id="A0A5N5HY55"/>
<name>A0A5N5HY55_9ROSA</name>
<gene>
    <name evidence="1" type="ORF">D8674_028766</name>
</gene>
<protein>
    <submittedName>
        <fullName evidence="1">S2-RNase</fullName>
    </submittedName>
</protein>
<keyword evidence="2" id="KW-1185">Reference proteome</keyword>
<reference evidence="2" key="2">
    <citation type="submission" date="2019-10" db="EMBL/GenBank/DDBJ databases">
        <title>A de novo genome assembly of a pear dwarfing rootstock.</title>
        <authorList>
            <person name="Wang F."/>
            <person name="Wang J."/>
            <person name="Li S."/>
            <person name="Zhang Y."/>
            <person name="Fang M."/>
            <person name="Ma L."/>
            <person name="Zhao Y."/>
            <person name="Jiang S."/>
        </authorList>
    </citation>
    <scope>NUCLEOTIDE SEQUENCE [LARGE SCALE GENOMIC DNA]</scope>
</reference>
<comment type="caution">
    <text evidence="1">The sequence shown here is derived from an EMBL/GenBank/DDBJ whole genome shotgun (WGS) entry which is preliminary data.</text>
</comment>
<evidence type="ECO:0000313" key="2">
    <source>
        <dbReference type="Proteomes" id="UP000327157"/>
    </source>
</evidence>
<proteinExistence type="predicted"/>
<organism evidence="1 2">
    <name type="scientific">Pyrus ussuriensis x Pyrus communis</name>
    <dbReference type="NCBI Taxonomy" id="2448454"/>
    <lineage>
        <taxon>Eukaryota</taxon>
        <taxon>Viridiplantae</taxon>
        <taxon>Streptophyta</taxon>
        <taxon>Embryophyta</taxon>
        <taxon>Tracheophyta</taxon>
        <taxon>Spermatophyta</taxon>
        <taxon>Magnoliopsida</taxon>
        <taxon>eudicotyledons</taxon>
        <taxon>Gunneridae</taxon>
        <taxon>Pentapetalae</taxon>
        <taxon>rosids</taxon>
        <taxon>fabids</taxon>
        <taxon>Rosales</taxon>
        <taxon>Rosaceae</taxon>
        <taxon>Amygdaloideae</taxon>
        <taxon>Maleae</taxon>
        <taxon>Pyrus</taxon>
    </lineage>
</organism>
<evidence type="ECO:0000313" key="1">
    <source>
        <dbReference type="EMBL" id="KAB2632519.1"/>
    </source>
</evidence>